<evidence type="ECO:0000256" key="2">
    <source>
        <dbReference type="SAM" id="MobiDB-lite"/>
    </source>
</evidence>
<protein>
    <submittedName>
        <fullName evidence="3">Uncharacterized protein</fullName>
    </submittedName>
</protein>
<evidence type="ECO:0000313" key="3">
    <source>
        <dbReference type="EMBL" id="CDW85337.1"/>
    </source>
</evidence>
<keyword evidence="1" id="KW-0175">Coiled coil</keyword>
<evidence type="ECO:0000256" key="1">
    <source>
        <dbReference type="SAM" id="Coils"/>
    </source>
</evidence>
<feature type="region of interest" description="Disordered" evidence="2">
    <location>
        <begin position="120"/>
        <end position="140"/>
    </location>
</feature>
<dbReference type="Proteomes" id="UP000039865">
    <property type="component" value="Unassembled WGS sequence"/>
</dbReference>
<feature type="compositionally biased region" description="Polar residues" evidence="2">
    <location>
        <begin position="473"/>
        <end position="482"/>
    </location>
</feature>
<organism evidence="3 4">
    <name type="scientific">Stylonychia lemnae</name>
    <name type="common">Ciliate</name>
    <dbReference type="NCBI Taxonomy" id="5949"/>
    <lineage>
        <taxon>Eukaryota</taxon>
        <taxon>Sar</taxon>
        <taxon>Alveolata</taxon>
        <taxon>Ciliophora</taxon>
        <taxon>Intramacronucleata</taxon>
        <taxon>Spirotrichea</taxon>
        <taxon>Stichotrichia</taxon>
        <taxon>Sporadotrichida</taxon>
        <taxon>Oxytrichidae</taxon>
        <taxon>Stylonychinae</taxon>
        <taxon>Stylonychia</taxon>
    </lineage>
</organism>
<name>A0A078AVQ1_STYLE</name>
<reference evidence="3 4" key="1">
    <citation type="submission" date="2014-06" db="EMBL/GenBank/DDBJ databases">
        <authorList>
            <person name="Swart Estienne"/>
        </authorList>
    </citation>
    <scope>NUCLEOTIDE SEQUENCE [LARGE SCALE GENOMIC DNA]</scope>
    <source>
        <strain evidence="3 4">130c</strain>
    </source>
</reference>
<feature type="region of interest" description="Disordered" evidence="2">
    <location>
        <begin position="1"/>
        <end position="40"/>
    </location>
</feature>
<accession>A0A078AVQ1</accession>
<dbReference type="InParanoid" id="A0A078AVQ1"/>
<proteinExistence type="predicted"/>
<keyword evidence="4" id="KW-1185">Reference proteome</keyword>
<evidence type="ECO:0000313" key="4">
    <source>
        <dbReference type="Proteomes" id="UP000039865"/>
    </source>
</evidence>
<dbReference type="AlphaFoldDB" id="A0A078AVQ1"/>
<sequence length="918" mass="106371">MKLGKPPLKPTQKKEPQKQASKHPKSKTAALLGASNDLSNSQVNSQLKSYSKQIYTMQKDDTNISDAEDDDFVRGRVNSMRTNIRDMTGSIHDLKLRDLSVINSKDQSIKNDSFLKNLNISQNPSYKDESASQTSDNYQDSRASEFVQSGLLMPVGGSQSQQDQNSNYPQEDAMIDMAAHIESKGSEDPKIPFAKDASYHITFNDNTSHQPDQFDIYSIRSINKIVFRNKMRVLTMCKQRTKNTSKQVDPTLTPSMDLGSQKYLEYNQKQEEQLDAVDTSDHDNYNNQKYKEQYQTGSTQIQTPSQISALALQHNRKKSIFSNLGVIQDRTQNRRTFTHKDRSSMKRFERHFSPEPLNRSPDENFKAYNDQITYSQKRYDESEEVEDYEEKYQDRKLKLIQIQEKNLKLNYLLMALNRQKLNLKQKNDNLLQKNRYGIGRTDNNFQIESKIQSKQEEQKVNNNKEPEPESIPVHSNSSTSFVRPTTQENFNARNQYSVNNVIFEENSIMGASQAFDDKYGNHDPLQQNSHYQISLLEKAIIDMDVTEIVQDPAQKKTLFMKPKTRNQAVKNQSKFRINSATARRNLNAMSTINDESRMTNFIQNENYEINSYRSNEKNSHNPHSQQNTQSIEALRESWNRQQKANINIKKEYSNQPNHSSINKLTNKDILSATVTDNLNSSFQIETQSKNLLFNKSRHNNYPVNQTNVISCQELKGNQTQKNKLIQDHSMNMNSTLISAHSRRRNNELLNQSNYNSSYNPHQFSSMNQSNSLINAEIRRNPTLQSNQDSKIYQNSIKDYQTSLTHNQTSYPKYKNLDVSYQMAKQGGRKNLSNDLMINLNQQKSLSRKRTAFSSQNNRNKKNQEVVSRTKTNLVRINEDLIDKKNLNYSQQISMNSRTNIQSVINRNKRIIINDRIHQ</sequence>
<dbReference type="EMBL" id="CCKQ01013647">
    <property type="protein sequence ID" value="CDW85337.1"/>
    <property type="molecule type" value="Genomic_DNA"/>
</dbReference>
<gene>
    <name evidence="3" type="primary">Contig13621.g14532</name>
    <name evidence="3" type="ORF">STYLEM_14412</name>
</gene>
<feature type="region of interest" description="Disordered" evidence="2">
    <location>
        <begin position="453"/>
        <end position="482"/>
    </location>
</feature>
<feature type="compositionally biased region" description="Basic and acidic residues" evidence="2">
    <location>
        <begin position="453"/>
        <end position="467"/>
    </location>
</feature>
<feature type="coiled-coil region" evidence="1">
    <location>
        <begin position="385"/>
        <end position="433"/>
    </location>
</feature>